<dbReference type="PANTHER" id="PTHR44586:SF6">
    <property type="entry name" value="OS11G0579600 PROTEIN"/>
    <property type="match status" value="1"/>
</dbReference>
<dbReference type="Pfam" id="PF03478">
    <property type="entry name" value="Beta-prop_KIB1-4"/>
    <property type="match status" value="1"/>
</dbReference>
<dbReference type="InterPro" id="IPR036047">
    <property type="entry name" value="F-box-like_dom_sf"/>
</dbReference>
<name>A0A0A9B4Y2_ARUDO</name>
<dbReference type="CDD" id="cd09917">
    <property type="entry name" value="F-box_SF"/>
    <property type="match status" value="1"/>
</dbReference>
<evidence type="ECO:0000259" key="1">
    <source>
        <dbReference type="PROSITE" id="PS50181"/>
    </source>
</evidence>
<dbReference type="AlphaFoldDB" id="A0A0A9B4Y2"/>
<dbReference type="Pfam" id="PF12937">
    <property type="entry name" value="F-box-like"/>
    <property type="match status" value="1"/>
</dbReference>
<dbReference type="PROSITE" id="PS50181">
    <property type="entry name" value="FBOX"/>
    <property type="match status" value="1"/>
</dbReference>
<dbReference type="InterPro" id="IPR005174">
    <property type="entry name" value="KIB1-4_b-propeller"/>
</dbReference>
<dbReference type="EMBL" id="GBRH01243508">
    <property type="protein sequence ID" value="JAD54387.1"/>
    <property type="molecule type" value="Transcribed_RNA"/>
</dbReference>
<proteinExistence type="predicted"/>
<feature type="domain" description="F-box" evidence="1">
    <location>
        <begin position="24"/>
        <end position="53"/>
    </location>
</feature>
<evidence type="ECO:0000313" key="2">
    <source>
        <dbReference type="EMBL" id="JAD54387.1"/>
    </source>
</evidence>
<organism evidence="2">
    <name type="scientific">Arundo donax</name>
    <name type="common">Giant reed</name>
    <name type="synonym">Donax arundinaceus</name>
    <dbReference type="NCBI Taxonomy" id="35708"/>
    <lineage>
        <taxon>Eukaryota</taxon>
        <taxon>Viridiplantae</taxon>
        <taxon>Streptophyta</taxon>
        <taxon>Embryophyta</taxon>
        <taxon>Tracheophyta</taxon>
        <taxon>Spermatophyta</taxon>
        <taxon>Magnoliopsida</taxon>
        <taxon>Liliopsida</taxon>
        <taxon>Poales</taxon>
        <taxon>Poaceae</taxon>
        <taxon>PACMAD clade</taxon>
        <taxon>Arundinoideae</taxon>
        <taxon>Arundineae</taxon>
        <taxon>Arundo</taxon>
    </lineage>
</organism>
<reference evidence="2" key="1">
    <citation type="submission" date="2014-09" db="EMBL/GenBank/DDBJ databases">
        <authorList>
            <person name="Magalhaes I.L.F."/>
            <person name="Oliveira U."/>
            <person name="Santos F.R."/>
            <person name="Vidigal T.H.D.A."/>
            <person name="Brescovit A.D."/>
            <person name="Santos A.J."/>
        </authorList>
    </citation>
    <scope>NUCLEOTIDE SEQUENCE</scope>
    <source>
        <tissue evidence="2">Shoot tissue taken approximately 20 cm above the soil surface</tissue>
    </source>
</reference>
<dbReference type="InterPro" id="IPR001810">
    <property type="entry name" value="F-box_dom"/>
</dbReference>
<dbReference type="PANTHER" id="PTHR44586">
    <property type="entry name" value="F-BOX DOMAIN CONTAINING PROTEIN, EXPRESSED"/>
    <property type="match status" value="1"/>
</dbReference>
<accession>A0A0A9B4Y2</accession>
<protein>
    <recommendedName>
        <fullName evidence="1">F-box domain-containing protein</fullName>
    </recommendedName>
</protein>
<dbReference type="SUPFAM" id="SSF81383">
    <property type="entry name" value="F-box domain"/>
    <property type="match status" value="1"/>
</dbReference>
<reference evidence="2" key="2">
    <citation type="journal article" date="2015" name="Data Brief">
        <title>Shoot transcriptome of the giant reed, Arundo donax.</title>
        <authorList>
            <person name="Barrero R.A."/>
            <person name="Guerrero F.D."/>
            <person name="Moolhuijzen P."/>
            <person name="Goolsby J.A."/>
            <person name="Tidwell J."/>
            <person name="Bellgard S.E."/>
            <person name="Bellgard M.I."/>
        </authorList>
    </citation>
    <scope>NUCLEOTIDE SEQUENCE</scope>
    <source>
        <tissue evidence="2">Shoot tissue taken approximately 20 cm above the soil surface</tissue>
    </source>
</reference>
<dbReference type="Gene3D" id="1.20.1280.50">
    <property type="match status" value="1"/>
</dbReference>
<sequence length="165" mass="18187">MSMLQTFQLYEDAHPPLMEAATDGTELLELPQEVLMDIFAHLDVPDLVRAGSVRSSQHAAYSSQCNTAPCRLKQTPCLLYTSQSAGAWAAGLYSLAEKKAYTLALPDPPIRRRHVISSSSGWIITADSWRKLHLVNPITREQIALPSVTTIEQVKPIFNDAGVVQ</sequence>